<dbReference type="Proteomes" id="UP000177798">
    <property type="component" value="Chromosome 1"/>
</dbReference>
<evidence type="ECO:0000313" key="2">
    <source>
        <dbReference type="EMBL" id="APA06305.1"/>
    </source>
</evidence>
<dbReference type="RefSeq" id="XP_001596991.1">
    <property type="nucleotide sequence ID" value="XM_001596941.1"/>
</dbReference>
<proteinExistence type="predicted"/>
<accession>A0A1D9PU99</accession>
<reference evidence="3" key="1">
    <citation type="journal article" date="2017" name="Genome Biol. Evol.">
        <title>The complete genome sequence of the phytopathogenic fungus Sclerotinia sclerotiorum reveals insights into the genome architecture of broad host range pathogens.</title>
        <authorList>
            <person name="Derbyshire M."/>
            <person name="Denton-Giles M."/>
            <person name="Hegedus D."/>
            <person name="Seifbarghy S."/>
            <person name="Rollins J."/>
            <person name="van Kan J."/>
            <person name="Seidl M.F."/>
            <person name="Faino L."/>
            <person name="Mbengue M."/>
            <person name="Navaud O."/>
            <person name="Raffaele S."/>
            <person name="Hammond-Kosack K."/>
            <person name="Heard S."/>
            <person name="Oliver R."/>
        </authorList>
    </citation>
    <scope>NUCLEOTIDE SEQUENCE [LARGE SCALE GENOMIC DNA]</scope>
    <source>
        <strain evidence="3">ATCC 18683 / 1980 / Ss-1</strain>
    </source>
</reference>
<organism evidence="2 3">
    <name type="scientific">Sclerotinia sclerotiorum (strain ATCC 18683 / 1980 / Ss-1)</name>
    <name type="common">White mold</name>
    <name type="synonym">Whetzelinia sclerotiorum</name>
    <dbReference type="NCBI Taxonomy" id="665079"/>
    <lineage>
        <taxon>Eukaryota</taxon>
        <taxon>Fungi</taxon>
        <taxon>Dikarya</taxon>
        <taxon>Ascomycota</taxon>
        <taxon>Pezizomycotina</taxon>
        <taxon>Leotiomycetes</taxon>
        <taxon>Helotiales</taxon>
        <taxon>Sclerotiniaceae</taxon>
        <taxon>Sclerotinia</taxon>
    </lineage>
</organism>
<dbReference type="KEGG" id="ssl:SS1G_01184"/>
<protein>
    <submittedName>
        <fullName evidence="2">Uncharacterized protein</fullName>
    </submittedName>
</protein>
<dbReference type="VEuPathDB" id="FungiDB:sscle_01g010750"/>
<evidence type="ECO:0000256" key="1">
    <source>
        <dbReference type="SAM" id="MobiDB-lite"/>
    </source>
</evidence>
<sequence length="55" mass="6286">MPTHRTTQIEITHPNPLSYSPTSFPHQISTCELCTRKFHPYNNFSGTDQPPQVTT</sequence>
<feature type="region of interest" description="Disordered" evidence="1">
    <location>
        <begin position="1"/>
        <end position="22"/>
    </location>
</feature>
<dbReference type="EMBL" id="CP017814">
    <property type="protein sequence ID" value="APA06305.1"/>
    <property type="molecule type" value="Genomic_DNA"/>
</dbReference>
<gene>
    <name evidence="2" type="ORF">sscle_01g010750</name>
</gene>
<name>A0A1D9PU99_SCLS1</name>
<dbReference type="AlphaFoldDB" id="A0A1D9PU99"/>
<evidence type="ECO:0000313" key="3">
    <source>
        <dbReference type="Proteomes" id="UP000177798"/>
    </source>
</evidence>